<dbReference type="Proteomes" id="UP000271974">
    <property type="component" value="Unassembled WGS sequence"/>
</dbReference>
<evidence type="ECO:0000256" key="1">
    <source>
        <dbReference type="SAM" id="SignalP"/>
    </source>
</evidence>
<comment type="caution">
    <text evidence="2">The sequence shown here is derived from an EMBL/GenBank/DDBJ whole genome shotgun (WGS) entry which is preliminary data.</text>
</comment>
<accession>A0A433SQN1</accession>
<dbReference type="AlphaFoldDB" id="A0A433SQN1"/>
<reference evidence="2 3" key="1">
    <citation type="submission" date="2019-01" db="EMBL/GenBank/DDBJ databases">
        <title>A draft genome assembly of the solar-powered sea slug Elysia chlorotica.</title>
        <authorList>
            <person name="Cai H."/>
            <person name="Li Q."/>
            <person name="Fang X."/>
            <person name="Li J."/>
            <person name="Curtis N.E."/>
            <person name="Altenburger A."/>
            <person name="Shibata T."/>
            <person name="Feng M."/>
            <person name="Maeda T."/>
            <person name="Schwartz J.A."/>
            <person name="Shigenobu S."/>
            <person name="Lundholm N."/>
            <person name="Nishiyama T."/>
            <person name="Yang H."/>
            <person name="Hasebe M."/>
            <person name="Li S."/>
            <person name="Pierce S.K."/>
            <person name="Wang J."/>
        </authorList>
    </citation>
    <scope>NUCLEOTIDE SEQUENCE [LARGE SCALE GENOMIC DNA]</scope>
    <source>
        <strain evidence="2">EC2010</strain>
        <tissue evidence="2">Whole organism of an adult</tissue>
    </source>
</reference>
<gene>
    <name evidence="2" type="ORF">EGW08_020662</name>
</gene>
<proteinExistence type="predicted"/>
<keyword evidence="1" id="KW-0732">Signal</keyword>
<protein>
    <submittedName>
        <fullName evidence="2">Uncharacterized protein</fullName>
    </submittedName>
</protein>
<sequence length="103" mass="12145">MVRVSIVLVALLALCPAVFSGPHSPEMRKLARDINNKIEKDPQRRDIDVLMDKRDWKWKPNHPVASDLTYWEWDGAEHEDEATFQFWKSKPKKPVYEYDYSGL</sequence>
<name>A0A433SQN1_ELYCH</name>
<keyword evidence="3" id="KW-1185">Reference proteome</keyword>
<feature type="chain" id="PRO_5019209561" evidence="1">
    <location>
        <begin position="21"/>
        <end position="103"/>
    </location>
</feature>
<organism evidence="2 3">
    <name type="scientific">Elysia chlorotica</name>
    <name type="common">Eastern emerald elysia</name>
    <name type="synonym">Sea slug</name>
    <dbReference type="NCBI Taxonomy" id="188477"/>
    <lineage>
        <taxon>Eukaryota</taxon>
        <taxon>Metazoa</taxon>
        <taxon>Spiralia</taxon>
        <taxon>Lophotrochozoa</taxon>
        <taxon>Mollusca</taxon>
        <taxon>Gastropoda</taxon>
        <taxon>Heterobranchia</taxon>
        <taxon>Euthyneura</taxon>
        <taxon>Panpulmonata</taxon>
        <taxon>Sacoglossa</taxon>
        <taxon>Placobranchoidea</taxon>
        <taxon>Plakobranchidae</taxon>
        <taxon>Elysia</taxon>
    </lineage>
</organism>
<evidence type="ECO:0000313" key="2">
    <source>
        <dbReference type="EMBL" id="RUS71569.1"/>
    </source>
</evidence>
<dbReference type="EMBL" id="RQTK01001193">
    <property type="protein sequence ID" value="RUS71569.1"/>
    <property type="molecule type" value="Genomic_DNA"/>
</dbReference>
<feature type="signal peptide" evidence="1">
    <location>
        <begin position="1"/>
        <end position="20"/>
    </location>
</feature>
<evidence type="ECO:0000313" key="3">
    <source>
        <dbReference type="Proteomes" id="UP000271974"/>
    </source>
</evidence>